<feature type="compositionally biased region" description="Polar residues" evidence="1">
    <location>
        <begin position="124"/>
        <end position="138"/>
    </location>
</feature>
<dbReference type="RefSeq" id="WP_371385790.1">
    <property type="nucleotide sequence ID" value="NZ_JBGLYH010000011.1"/>
</dbReference>
<proteinExistence type="predicted"/>
<dbReference type="InterPro" id="IPR017516">
    <property type="entry name" value="AbrB_dup"/>
</dbReference>
<dbReference type="EMBL" id="JBGLYH010000011">
    <property type="protein sequence ID" value="MEZ7196252.1"/>
    <property type="molecule type" value="Genomic_DNA"/>
</dbReference>
<sequence>MVMAYMAARGSGLQQEDLGRKGLIRFAKIVPSRRDGHPLRPHPHHCTLSGPPETRKLPPAPPRPGRAGERRTRQATLDNIVRTGVQIVPYCANPACCAGRVDRLQIRSAGHKLPFPHRAARPPNNKTTAPGETTSDPVTALGTRTVQQLTQLPLILGAALLGGLLVGRLNIPGGVIIGSMLAVIALKTLSSLNLELPGNWPFLIEVAVGATVGMSFSPAILPELKHYLVPILTSALLLILLGGFLAVIFSRFWGIDLTTAFISTSPGAMTAMTGMAGGLKVDIFLVLTFHVIRVVLVILLAPALMRLCRALL</sequence>
<name>A0ABV4JZU1_9BACT</name>
<dbReference type="InterPro" id="IPR007820">
    <property type="entry name" value="AbrB_fam"/>
</dbReference>
<evidence type="ECO:0000256" key="1">
    <source>
        <dbReference type="SAM" id="MobiDB-lite"/>
    </source>
</evidence>
<evidence type="ECO:0000313" key="4">
    <source>
        <dbReference type="Proteomes" id="UP001568698"/>
    </source>
</evidence>
<feature type="transmembrane region" description="Helical" evidence="2">
    <location>
        <begin position="227"/>
        <end position="250"/>
    </location>
</feature>
<feature type="transmembrane region" description="Helical" evidence="2">
    <location>
        <begin position="202"/>
        <end position="221"/>
    </location>
</feature>
<feature type="region of interest" description="Disordered" evidence="1">
    <location>
        <begin position="114"/>
        <end position="138"/>
    </location>
</feature>
<organism evidence="3 4">
    <name type="scientific">Pseudodesulfovibrio karagichevae</name>
    <dbReference type="NCBI Taxonomy" id="3239305"/>
    <lineage>
        <taxon>Bacteria</taxon>
        <taxon>Pseudomonadati</taxon>
        <taxon>Thermodesulfobacteriota</taxon>
        <taxon>Desulfovibrionia</taxon>
        <taxon>Desulfovibrionales</taxon>
        <taxon>Desulfovibrionaceae</taxon>
    </lineage>
</organism>
<feature type="region of interest" description="Disordered" evidence="1">
    <location>
        <begin position="34"/>
        <end position="72"/>
    </location>
</feature>
<keyword evidence="2" id="KW-0812">Transmembrane</keyword>
<gene>
    <name evidence="3" type="ORF">AB6M95_05785</name>
</gene>
<comment type="caution">
    <text evidence="3">The sequence shown here is derived from an EMBL/GenBank/DDBJ whole genome shotgun (WGS) entry which is preliminary data.</text>
</comment>
<dbReference type="NCBIfam" id="TIGR03082">
    <property type="entry name" value="Gneg_AbrB_dup"/>
    <property type="match status" value="1"/>
</dbReference>
<evidence type="ECO:0000313" key="3">
    <source>
        <dbReference type="EMBL" id="MEZ7196252.1"/>
    </source>
</evidence>
<dbReference type="Proteomes" id="UP001568698">
    <property type="component" value="Unassembled WGS sequence"/>
</dbReference>
<evidence type="ECO:0000256" key="2">
    <source>
        <dbReference type="SAM" id="Phobius"/>
    </source>
</evidence>
<keyword evidence="2" id="KW-0472">Membrane</keyword>
<accession>A0ABV4JZU1</accession>
<dbReference type="PANTHER" id="PTHR38457">
    <property type="entry name" value="REGULATOR ABRB-RELATED"/>
    <property type="match status" value="1"/>
</dbReference>
<feature type="transmembrane region" description="Helical" evidence="2">
    <location>
        <begin position="283"/>
        <end position="305"/>
    </location>
</feature>
<keyword evidence="4" id="KW-1185">Reference proteome</keyword>
<dbReference type="Pfam" id="PF05145">
    <property type="entry name" value="AbrB"/>
    <property type="match status" value="1"/>
</dbReference>
<keyword evidence="2" id="KW-1133">Transmembrane helix</keyword>
<reference evidence="3 4" key="1">
    <citation type="submission" date="2024-08" db="EMBL/GenBank/DDBJ databases">
        <title>Sulfate-reducing bacteria isolated from formation water of the oil field in Kazakhstan and description of Pseudodesulfovibrio sp.</title>
        <authorList>
            <person name="Bidzhieva S.K."/>
            <person name="Tourova T.P."/>
            <person name="Grouzdev D.S."/>
            <person name="Beletsky A.V."/>
            <person name="Sokolova D.S."/>
            <person name="Samigullina S.R."/>
            <person name="Poltaraus A.B."/>
            <person name="Avtukh A.N."/>
            <person name="Tereshina V.M."/>
            <person name="Zhaparov N.S."/>
            <person name="Mardanov A.V."/>
            <person name="Nazina T.N."/>
        </authorList>
    </citation>
    <scope>NUCLEOTIDE SEQUENCE [LARGE SCALE GENOMIC DNA]</scope>
    <source>
        <strain evidence="3 4">9FUS</strain>
    </source>
</reference>
<feature type="transmembrane region" description="Helical" evidence="2">
    <location>
        <begin position="173"/>
        <end position="190"/>
    </location>
</feature>
<protein>
    <submittedName>
        <fullName evidence="3">AbrB family transcriptional regulator</fullName>
    </submittedName>
</protein>
<dbReference type="PANTHER" id="PTHR38457:SF1">
    <property type="entry name" value="REGULATOR ABRB-RELATED"/>
    <property type="match status" value="1"/>
</dbReference>